<evidence type="ECO:0000259" key="4">
    <source>
        <dbReference type="Pfam" id="PF03466"/>
    </source>
</evidence>
<reference evidence="5" key="1">
    <citation type="journal article" date="2014" name="Int. J. Syst. Evol. Microbiol.">
        <title>Complete genome sequence of Corynebacterium casei LMG S-19264T (=DSM 44701T), isolated from a smear-ripened cheese.</title>
        <authorList>
            <consortium name="US DOE Joint Genome Institute (JGI-PGF)"/>
            <person name="Walter F."/>
            <person name="Albersmeier A."/>
            <person name="Kalinowski J."/>
            <person name="Ruckert C."/>
        </authorList>
    </citation>
    <scope>NUCLEOTIDE SEQUENCE</scope>
    <source>
        <strain evidence="5">NBRC 112290</strain>
    </source>
</reference>
<dbReference type="GO" id="GO:0003677">
    <property type="term" value="F:DNA binding"/>
    <property type="evidence" value="ECO:0007669"/>
    <property type="project" value="UniProtKB-KW"/>
</dbReference>
<dbReference type="InterPro" id="IPR050176">
    <property type="entry name" value="LTTR"/>
</dbReference>
<dbReference type="RefSeq" id="WP_348525595.1">
    <property type="nucleotide sequence ID" value="NZ_BSUM01000001.1"/>
</dbReference>
<dbReference type="AlphaFoldDB" id="A0AA38CWA4"/>
<dbReference type="GO" id="GO:0003700">
    <property type="term" value="F:DNA-binding transcription factor activity"/>
    <property type="evidence" value="ECO:0007669"/>
    <property type="project" value="TreeGrafter"/>
</dbReference>
<keyword evidence="3" id="KW-0804">Transcription</keyword>
<evidence type="ECO:0000256" key="3">
    <source>
        <dbReference type="ARBA" id="ARBA00023163"/>
    </source>
</evidence>
<comment type="caution">
    <text evidence="5">The sequence shown here is derived from an EMBL/GenBank/DDBJ whole genome shotgun (WGS) entry which is preliminary data.</text>
</comment>
<evidence type="ECO:0000256" key="1">
    <source>
        <dbReference type="ARBA" id="ARBA00023015"/>
    </source>
</evidence>
<evidence type="ECO:0000313" key="5">
    <source>
        <dbReference type="EMBL" id="GMA32877.1"/>
    </source>
</evidence>
<dbReference type="PANTHER" id="PTHR30579:SF2">
    <property type="entry name" value="HTH-TYPE TRANSCRIPTIONAL REGULATOR ARGP"/>
    <property type="match status" value="1"/>
</dbReference>
<keyword evidence="6" id="KW-1185">Reference proteome</keyword>
<dbReference type="Proteomes" id="UP001157161">
    <property type="component" value="Unassembled WGS sequence"/>
</dbReference>
<dbReference type="Gene3D" id="3.40.190.290">
    <property type="match status" value="1"/>
</dbReference>
<dbReference type="PANTHER" id="PTHR30579">
    <property type="entry name" value="TRANSCRIPTIONAL REGULATOR"/>
    <property type="match status" value="1"/>
</dbReference>
<protein>
    <recommendedName>
        <fullName evidence="4">LysR substrate-binding domain-containing protein</fullName>
    </recommendedName>
</protein>
<name>A0AA38CWA4_9MICO</name>
<dbReference type="SUPFAM" id="SSF53850">
    <property type="entry name" value="Periplasmic binding protein-like II"/>
    <property type="match status" value="1"/>
</dbReference>
<dbReference type="Pfam" id="PF03466">
    <property type="entry name" value="LysR_substrate"/>
    <property type="match status" value="1"/>
</dbReference>
<proteinExistence type="predicted"/>
<sequence length="194" mass="21004">MLPALAPLAARARVELLRADQDRTADLLRDGSVMGAVTSEAAPVQGCTSRPLGTMRYHPVASPAFIERWFTGGVTREALGRAPVVVFDDADALQHAALRDRGVTATPPHHVVPASTQFADAVALSYGWGMLPEHQIREHGASLVRLDRSGRWRADVALHWQQWGLRTPTLDAAADLLRAAAAEALRRTPAEPRT</sequence>
<dbReference type="InterPro" id="IPR005119">
    <property type="entry name" value="LysR_subst-bd"/>
</dbReference>
<keyword evidence="1" id="KW-0805">Transcription regulation</keyword>
<organism evidence="5 6">
    <name type="scientific">Litorihabitans aurantiacus</name>
    <dbReference type="NCBI Taxonomy" id="1930061"/>
    <lineage>
        <taxon>Bacteria</taxon>
        <taxon>Bacillati</taxon>
        <taxon>Actinomycetota</taxon>
        <taxon>Actinomycetes</taxon>
        <taxon>Micrococcales</taxon>
        <taxon>Beutenbergiaceae</taxon>
        <taxon>Litorihabitans</taxon>
    </lineage>
</organism>
<evidence type="ECO:0000313" key="6">
    <source>
        <dbReference type="Proteomes" id="UP001157161"/>
    </source>
</evidence>
<keyword evidence="2" id="KW-0238">DNA-binding</keyword>
<accession>A0AA38CWA4</accession>
<dbReference type="EMBL" id="BSUM01000001">
    <property type="protein sequence ID" value="GMA32877.1"/>
    <property type="molecule type" value="Genomic_DNA"/>
</dbReference>
<gene>
    <name evidence="5" type="ORF">GCM10025875_28690</name>
</gene>
<reference evidence="5" key="2">
    <citation type="submission" date="2023-02" db="EMBL/GenBank/DDBJ databases">
        <authorList>
            <person name="Sun Q."/>
            <person name="Mori K."/>
        </authorList>
    </citation>
    <scope>NUCLEOTIDE SEQUENCE</scope>
    <source>
        <strain evidence="5">NBRC 112290</strain>
    </source>
</reference>
<evidence type="ECO:0000256" key="2">
    <source>
        <dbReference type="ARBA" id="ARBA00023125"/>
    </source>
</evidence>
<feature type="domain" description="LysR substrate-binding" evidence="4">
    <location>
        <begin position="7"/>
        <end position="181"/>
    </location>
</feature>